<dbReference type="SFLD" id="SFLDG01129">
    <property type="entry name" value="C1.5:_HAD__Beta-PGM__Phosphata"/>
    <property type="match status" value="1"/>
</dbReference>
<dbReference type="EC" id="3.1.3.23" evidence="1"/>
<dbReference type="InterPro" id="IPR051806">
    <property type="entry name" value="HAD-like_SPP"/>
</dbReference>
<dbReference type="Proteomes" id="UP000528286">
    <property type="component" value="Unassembled WGS sequence"/>
</dbReference>
<dbReference type="Gene3D" id="3.40.50.1000">
    <property type="entry name" value="HAD superfamily/HAD-like"/>
    <property type="match status" value="1"/>
</dbReference>
<dbReference type="GO" id="GO:0050308">
    <property type="term" value="F:sugar-phosphatase activity"/>
    <property type="evidence" value="ECO:0007669"/>
    <property type="project" value="UniProtKB-EC"/>
</dbReference>
<dbReference type="InterPro" id="IPR006439">
    <property type="entry name" value="HAD-SF_hydro_IA"/>
</dbReference>
<dbReference type="EMBL" id="JACIEZ010000001">
    <property type="protein sequence ID" value="MBB4063708.1"/>
    <property type="molecule type" value="Genomic_DNA"/>
</dbReference>
<dbReference type="SFLD" id="SFLDS00003">
    <property type="entry name" value="Haloacid_Dehalogenase"/>
    <property type="match status" value="1"/>
</dbReference>
<evidence type="ECO:0000313" key="2">
    <source>
        <dbReference type="Proteomes" id="UP000528286"/>
    </source>
</evidence>
<dbReference type="SUPFAM" id="SSF56784">
    <property type="entry name" value="HAD-like"/>
    <property type="match status" value="1"/>
</dbReference>
<dbReference type="InterPro" id="IPR036412">
    <property type="entry name" value="HAD-like_sf"/>
</dbReference>
<sequence length="222" mass="23879">MTLDRKQKPMIFNAAFPRSYDAVMFDMDGTLLSSIAVIERVWGRWFTRHGLDPEEWIPRIHGIKAIDVIASLALPGVDARTEALLIEAEEMEDTDGIMQIDGASDFLSTLPADRWAIVTSAPARLARLRIEAAGLPMPAVIVTAEDVERGKPGPACYLLGARKMGVDPSACLVFEDAVAGIAAGSAAGCDVAVIAATHRHAVETDFPRFQDYRGFLAGGGRA</sequence>
<dbReference type="AlphaFoldDB" id="A0A7W6J4I3"/>
<name>A0A7W6J4I3_9HYPH</name>
<dbReference type="PROSITE" id="PS01228">
    <property type="entry name" value="COF_1"/>
    <property type="match status" value="1"/>
</dbReference>
<gene>
    <name evidence="1" type="ORF">GGR23_000869</name>
</gene>
<dbReference type="Pfam" id="PF00702">
    <property type="entry name" value="Hydrolase"/>
    <property type="match status" value="1"/>
</dbReference>
<dbReference type="PANTHER" id="PTHR43481">
    <property type="entry name" value="FRUCTOSE-1-PHOSPHATE PHOSPHATASE"/>
    <property type="match status" value="1"/>
</dbReference>
<organism evidence="1 2">
    <name type="scientific">Gellertiella hungarica</name>
    <dbReference type="NCBI Taxonomy" id="1572859"/>
    <lineage>
        <taxon>Bacteria</taxon>
        <taxon>Pseudomonadati</taxon>
        <taxon>Pseudomonadota</taxon>
        <taxon>Alphaproteobacteria</taxon>
        <taxon>Hyphomicrobiales</taxon>
        <taxon>Rhizobiaceae</taxon>
        <taxon>Gellertiella</taxon>
    </lineage>
</organism>
<keyword evidence="1" id="KW-0378">Hydrolase</keyword>
<keyword evidence="2" id="KW-1185">Reference proteome</keyword>
<reference evidence="1 2" key="1">
    <citation type="submission" date="2020-08" db="EMBL/GenBank/DDBJ databases">
        <title>Genomic Encyclopedia of Type Strains, Phase IV (KMG-IV): sequencing the most valuable type-strain genomes for metagenomic binning, comparative biology and taxonomic classification.</title>
        <authorList>
            <person name="Goeker M."/>
        </authorList>
    </citation>
    <scope>NUCLEOTIDE SEQUENCE [LARGE SCALE GENOMIC DNA]</scope>
    <source>
        <strain evidence="1 2">DSM 29853</strain>
    </source>
</reference>
<dbReference type="PANTHER" id="PTHR43481:SF4">
    <property type="entry name" value="GLYCEROL-1-PHOSPHATE PHOSPHOHYDROLASE 1-RELATED"/>
    <property type="match status" value="1"/>
</dbReference>
<protein>
    <submittedName>
        <fullName evidence="1">Sugar-phosphatase</fullName>
        <ecNumber evidence="1">3.1.3.23</ecNumber>
    </submittedName>
</protein>
<evidence type="ECO:0000313" key="1">
    <source>
        <dbReference type="EMBL" id="MBB4063708.1"/>
    </source>
</evidence>
<dbReference type="Gene3D" id="1.10.150.240">
    <property type="entry name" value="Putative phosphatase, domain 2"/>
    <property type="match status" value="1"/>
</dbReference>
<dbReference type="InterPro" id="IPR023198">
    <property type="entry name" value="PGP-like_dom2"/>
</dbReference>
<dbReference type="RefSeq" id="WP_246364901.1">
    <property type="nucleotide sequence ID" value="NZ_JACIEZ010000001.1"/>
</dbReference>
<comment type="caution">
    <text evidence="1">The sequence shown here is derived from an EMBL/GenBank/DDBJ whole genome shotgun (WGS) entry which is preliminary data.</text>
</comment>
<dbReference type="InterPro" id="IPR023214">
    <property type="entry name" value="HAD_sf"/>
</dbReference>
<dbReference type="NCBIfam" id="TIGR01509">
    <property type="entry name" value="HAD-SF-IA-v3"/>
    <property type="match status" value="1"/>
</dbReference>
<accession>A0A7W6J4I3</accession>
<proteinExistence type="predicted"/>